<dbReference type="Gene3D" id="2.40.128.110">
    <property type="entry name" value="Lipid/polyisoprenoid-binding, YceI-like"/>
    <property type="match status" value="1"/>
</dbReference>
<feature type="chain" id="PRO_5046305953" evidence="1">
    <location>
        <begin position="21"/>
        <end position="181"/>
    </location>
</feature>
<proteinExistence type="predicted"/>
<protein>
    <submittedName>
        <fullName evidence="3">YceI family protein</fullName>
    </submittedName>
</protein>
<dbReference type="PANTHER" id="PTHR34406">
    <property type="entry name" value="PROTEIN YCEI"/>
    <property type="match status" value="1"/>
</dbReference>
<comment type="caution">
    <text evidence="3">The sequence shown here is derived from an EMBL/GenBank/DDBJ whole genome shotgun (WGS) entry which is preliminary data.</text>
</comment>
<keyword evidence="4" id="KW-1185">Reference proteome</keyword>
<dbReference type="SUPFAM" id="SSF101874">
    <property type="entry name" value="YceI-like"/>
    <property type="match status" value="1"/>
</dbReference>
<evidence type="ECO:0000259" key="2">
    <source>
        <dbReference type="SMART" id="SM00867"/>
    </source>
</evidence>
<dbReference type="EMBL" id="JAERRB010000001">
    <property type="protein sequence ID" value="MBL0740464.1"/>
    <property type="molecule type" value="Genomic_DNA"/>
</dbReference>
<accession>A0ABS1KMA3</accession>
<dbReference type="InterPro" id="IPR007372">
    <property type="entry name" value="Lipid/polyisoprenoid-bd_YceI"/>
</dbReference>
<dbReference type="RefSeq" id="WP_202007787.1">
    <property type="nucleotide sequence ID" value="NZ_JAERRB010000001.1"/>
</dbReference>
<dbReference type="SMART" id="SM00867">
    <property type="entry name" value="YceI"/>
    <property type="match status" value="1"/>
</dbReference>
<organism evidence="3 4">
    <name type="scientific">Chryseolinea lacunae</name>
    <dbReference type="NCBI Taxonomy" id="2801331"/>
    <lineage>
        <taxon>Bacteria</taxon>
        <taxon>Pseudomonadati</taxon>
        <taxon>Bacteroidota</taxon>
        <taxon>Cytophagia</taxon>
        <taxon>Cytophagales</taxon>
        <taxon>Fulvivirgaceae</taxon>
        <taxon>Chryseolinea</taxon>
    </lineage>
</organism>
<evidence type="ECO:0000313" key="3">
    <source>
        <dbReference type="EMBL" id="MBL0740464.1"/>
    </source>
</evidence>
<dbReference type="PANTHER" id="PTHR34406:SF1">
    <property type="entry name" value="PROTEIN YCEI"/>
    <property type="match status" value="1"/>
</dbReference>
<evidence type="ECO:0000313" key="4">
    <source>
        <dbReference type="Proteomes" id="UP000613030"/>
    </source>
</evidence>
<feature type="signal peptide" evidence="1">
    <location>
        <begin position="1"/>
        <end position="20"/>
    </location>
</feature>
<reference evidence="3 4" key="1">
    <citation type="submission" date="2021-01" db="EMBL/GenBank/DDBJ databases">
        <title>Chryseolinea sp. Jin1 Genome sequencing and assembly.</title>
        <authorList>
            <person name="Kim I."/>
        </authorList>
    </citation>
    <scope>NUCLEOTIDE SEQUENCE [LARGE SCALE GENOMIC DNA]</scope>
    <source>
        <strain evidence="3 4">Jin1</strain>
    </source>
</reference>
<sequence length="181" mass="20160">MNVKLFLLLLCVVPVLHAQAQKFVTEKTSVGFYSHAAIEDIKAENLKASGLFDPATSDIAFVVPIGEFKFEKSLMQEHFNEKYMETERYPKATFQGKVTGFDASAGVSQPVVAKGKLTIHGVTQTVEIPGELEKRGDALLLKAKFVVKLVDYKIDIPKLLWQNVAEQVEVTVQFSFKPQTL</sequence>
<gene>
    <name evidence="3" type="ORF">JI741_04505</name>
</gene>
<evidence type="ECO:0000256" key="1">
    <source>
        <dbReference type="SAM" id="SignalP"/>
    </source>
</evidence>
<feature type="domain" description="Lipid/polyisoprenoid-binding YceI-like" evidence="2">
    <location>
        <begin position="20"/>
        <end position="177"/>
    </location>
</feature>
<dbReference type="InterPro" id="IPR036761">
    <property type="entry name" value="TTHA0802/YceI-like_sf"/>
</dbReference>
<dbReference type="Proteomes" id="UP000613030">
    <property type="component" value="Unassembled WGS sequence"/>
</dbReference>
<dbReference type="Pfam" id="PF04264">
    <property type="entry name" value="YceI"/>
    <property type="match status" value="1"/>
</dbReference>
<keyword evidence="1" id="KW-0732">Signal</keyword>
<name>A0ABS1KMA3_9BACT</name>